<dbReference type="Pfam" id="PF01063">
    <property type="entry name" value="Aminotran_4"/>
    <property type="match status" value="1"/>
</dbReference>
<dbReference type="SUPFAM" id="SSF56322">
    <property type="entry name" value="ADC synthase"/>
    <property type="match status" value="1"/>
</dbReference>
<dbReference type="EMBL" id="CP091521">
    <property type="protein sequence ID" value="XHH49835.1"/>
    <property type="molecule type" value="Genomic_DNA"/>
</dbReference>
<dbReference type="KEGG" id="ckh:LVJ77_06445"/>
<dbReference type="InterPro" id="IPR043132">
    <property type="entry name" value="BCAT-like_C"/>
</dbReference>
<dbReference type="InterPro" id="IPR036038">
    <property type="entry name" value="Aminotransferase-like"/>
</dbReference>
<dbReference type="Gene3D" id="3.30.470.10">
    <property type="match status" value="1"/>
</dbReference>
<accession>A0ABD8B756</accession>
<evidence type="ECO:0000313" key="2">
    <source>
        <dbReference type="EMBL" id="XHH49835.1"/>
    </source>
</evidence>
<dbReference type="RefSeq" id="WP_027009250.1">
    <property type="nucleotide sequence ID" value="NZ_CP091521.1"/>
</dbReference>
<dbReference type="InterPro" id="IPR043131">
    <property type="entry name" value="BCAT-like_N"/>
</dbReference>
<feature type="domain" description="Chorismate-utilising enzyme C-terminal" evidence="1">
    <location>
        <begin position="110"/>
        <end position="378"/>
    </location>
</feature>
<evidence type="ECO:0000313" key="3">
    <source>
        <dbReference type="Proteomes" id="UP000831534"/>
    </source>
</evidence>
<dbReference type="AlphaFoldDB" id="A0ABD8B756"/>
<dbReference type="SUPFAM" id="SSF56752">
    <property type="entry name" value="D-aminoacid aminotransferase-like PLP-dependent enzymes"/>
    <property type="match status" value="1"/>
</dbReference>
<dbReference type="InterPro" id="IPR005801">
    <property type="entry name" value="ADC_synthase"/>
</dbReference>
<keyword evidence="3" id="KW-1185">Reference proteome</keyword>
<dbReference type="Proteomes" id="UP000831534">
    <property type="component" value="Chromosome"/>
</dbReference>
<dbReference type="PANTHER" id="PTHR11236:SF50">
    <property type="entry name" value="AMINODEOXYCHORISMATE SYNTHASE COMPONENT 1"/>
    <property type="match status" value="1"/>
</dbReference>
<organism evidence="2 3">
    <name type="scientific">Conchiformibius kuhniae</name>
    <dbReference type="NCBI Taxonomy" id="211502"/>
    <lineage>
        <taxon>Bacteria</taxon>
        <taxon>Pseudomonadati</taxon>
        <taxon>Pseudomonadota</taxon>
        <taxon>Betaproteobacteria</taxon>
        <taxon>Neisseriales</taxon>
        <taxon>Neisseriaceae</taxon>
        <taxon>Conchiformibius</taxon>
    </lineage>
</organism>
<dbReference type="Gene3D" id="3.20.10.10">
    <property type="entry name" value="D-amino Acid Aminotransferase, subunit A, domain 2"/>
    <property type="match status" value="1"/>
</dbReference>
<dbReference type="Pfam" id="PF00425">
    <property type="entry name" value="Chorismate_bind"/>
    <property type="match status" value="1"/>
</dbReference>
<evidence type="ECO:0000259" key="1">
    <source>
        <dbReference type="Pfam" id="PF00425"/>
    </source>
</evidence>
<sequence>MRPFMLFDDALSGQALLLHDFEYEDVLPDTADVDACLRRGWARGLHAGVVAEYGFGAGLMRTRTAETGVLRLLWFARKSAPADVRAWLAAQGAAEGVAGISRPQPDTDGSSYARTVADIHAAIARGDTYQINYTHRLHLSAYGPPVRLYARLRQAVPYGALLRLPERAGGDDWVLCFSPELFLRVGADGTVCTEPMKGTAPRLGDDGDAARAAALRADPKNRAENTMIVDLLRNDLGKIAQTGSVCVPEPFKVSPFGAVWQMTSTVCARMREGTSFAALLEAAFPCGSITGAPKRKSMDIIAERETSPRGLYTGSIGFLTHDPQAALGFTACLNVVIRTLCLRRSADSPAPWRGVYGVGSGIVADACAADEYQECAWKARLLTGLRPECGIFETMRVENGTVAAWAAHRARLAESAGALNIPLDLQAAEHAVQQASAVLPAGVWRLRLDVSPEGAAACRTAPLVSPAAARAYVSDTVLPDRDPVRRHKTTRREVFDAVWREAEAQGAFDALLFNRSGWLLEGGRSSVMIEYRGEKLIPAADLDVLHGIARRSLPDHVRQARISRSMLAQADAVYLGNALHGWFPVKLMWKRDKP</sequence>
<dbReference type="PRINTS" id="PR00095">
    <property type="entry name" value="ANTSNTHASEI"/>
</dbReference>
<reference evidence="2 3" key="1">
    <citation type="journal article" date="2022" name="Res Sq">
        <title>Evolution of multicellular longitudinally dividing oral cavity symbionts (Neisseriaceae).</title>
        <authorList>
            <person name="Nyongesa S."/>
            <person name="Weber P."/>
            <person name="Bernet E."/>
            <person name="Pullido F."/>
            <person name="Nieckarz M."/>
            <person name="Delaby M."/>
            <person name="Nieves C."/>
            <person name="Viehboeck T."/>
            <person name="Krause N."/>
            <person name="Rivera-Millot A."/>
            <person name="Nakamura A."/>
            <person name="Vischer N."/>
            <person name="VanNieuwenhze M."/>
            <person name="Brun Y."/>
            <person name="Cava F."/>
            <person name="Bulgheresi S."/>
            <person name="Veyrier F."/>
        </authorList>
    </citation>
    <scope>NUCLEOTIDE SEQUENCE [LARGE SCALE GENOMIC DNA]</scope>
    <source>
        <strain evidence="2 3">17694</strain>
    </source>
</reference>
<dbReference type="InterPro" id="IPR001544">
    <property type="entry name" value="Aminotrans_IV"/>
</dbReference>
<name>A0ABD8B756_9NEIS</name>
<dbReference type="InterPro" id="IPR015890">
    <property type="entry name" value="Chorismate_C"/>
</dbReference>
<dbReference type="Gene3D" id="3.60.120.10">
    <property type="entry name" value="Anthranilate synthase"/>
    <property type="match status" value="1"/>
</dbReference>
<dbReference type="PANTHER" id="PTHR11236">
    <property type="entry name" value="AMINOBENZOATE/ANTHRANILATE SYNTHASE"/>
    <property type="match status" value="1"/>
</dbReference>
<dbReference type="InterPro" id="IPR019999">
    <property type="entry name" value="Anth_synth_I-like"/>
</dbReference>
<proteinExistence type="predicted"/>
<protein>
    <submittedName>
        <fullName evidence="2">Chorismate-binding protein</fullName>
    </submittedName>
</protein>
<gene>
    <name evidence="2" type="ORF">LVJ77_06445</name>
</gene>